<dbReference type="Gene3D" id="3.40.50.280">
    <property type="entry name" value="Cobalamin-binding domain"/>
    <property type="match status" value="1"/>
</dbReference>
<dbReference type="STRING" id="758803.SAMN05421803_11186"/>
<dbReference type="InterPro" id="IPR006158">
    <property type="entry name" value="Cobalamin-bd"/>
</dbReference>
<evidence type="ECO:0000313" key="2">
    <source>
        <dbReference type="EMBL" id="SHJ91363.1"/>
    </source>
</evidence>
<evidence type="ECO:0000259" key="1">
    <source>
        <dbReference type="PROSITE" id="PS51332"/>
    </source>
</evidence>
<dbReference type="EMBL" id="FQZK01000011">
    <property type="protein sequence ID" value="SHJ91363.1"/>
    <property type="molecule type" value="Genomic_DNA"/>
</dbReference>
<proteinExistence type="predicted"/>
<dbReference type="InterPro" id="IPR036724">
    <property type="entry name" value="Cobalamin-bd_sf"/>
</dbReference>
<dbReference type="RefSeq" id="WP_073380591.1">
    <property type="nucleotide sequence ID" value="NZ_FQZK01000011.1"/>
</dbReference>
<dbReference type="PROSITE" id="PS51332">
    <property type="entry name" value="B12_BINDING"/>
    <property type="match status" value="1"/>
</dbReference>
<accession>A0A1M6N6T3</accession>
<gene>
    <name evidence="2" type="ORF">SAMN05421803_11186</name>
</gene>
<dbReference type="SUPFAM" id="SSF52242">
    <property type="entry name" value="Cobalamin (vitamin B12)-binding domain"/>
    <property type="match status" value="1"/>
</dbReference>
<dbReference type="AlphaFoldDB" id="A0A1M6N6T3"/>
<organism evidence="2 3">
    <name type="scientific">Nocardiopsis flavescens</name>
    <dbReference type="NCBI Taxonomy" id="758803"/>
    <lineage>
        <taxon>Bacteria</taxon>
        <taxon>Bacillati</taxon>
        <taxon>Actinomycetota</taxon>
        <taxon>Actinomycetes</taxon>
        <taxon>Streptosporangiales</taxon>
        <taxon>Nocardiopsidaceae</taxon>
        <taxon>Nocardiopsis</taxon>
    </lineage>
</organism>
<reference evidence="2 3" key="1">
    <citation type="submission" date="2016-11" db="EMBL/GenBank/DDBJ databases">
        <authorList>
            <person name="Jaros S."/>
            <person name="Januszkiewicz K."/>
            <person name="Wedrychowicz H."/>
        </authorList>
    </citation>
    <scope>NUCLEOTIDE SEQUENCE [LARGE SCALE GENOMIC DNA]</scope>
    <source>
        <strain evidence="2 3">CGMCC 4.5723</strain>
    </source>
</reference>
<feature type="domain" description="B12-binding" evidence="1">
    <location>
        <begin position="14"/>
        <end position="150"/>
    </location>
</feature>
<dbReference type="OrthoDB" id="8482131at2"/>
<keyword evidence="3" id="KW-1185">Reference proteome</keyword>
<dbReference type="Proteomes" id="UP000184452">
    <property type="component" value="Unassembled WGS sequence"/>
</dbReference>
<dbReference type="GO" id="GO:0031419">
    <property type="term" value="F:cobalamin binding"/>
    <property type="evidence" value="ECO:0007669"/>
    <property type="project" value="InterPro"/>
</dbReference>
<dbReference type="Pfam" id="PF02310">
    <property type="entry name" value="B12-binding"/>
    <property type="match status" value="1"/>
</dbReference>
<protein>
    <submittedName>
        <fullName evidence="2">Methylaspartate mutase sigma subunit</fullName>
    </submittedName>
</protein>
<sequence>MRSLITGDIPAPERAEILLSGTSSDAHTWNLVFLQLLLEEAGHRVANLGPCVPAPLLVEEALELAPRLIVLGSVNGHGHQDGLQAVRALRARPELALVPVVIGGKLGVNGPLTADRVRELTDAGFDEVFGDADIGAFVSYLSRFELRVAS</sequence>
<dbReference type="GO" id="GO:0046872">
    <property type="term" value="F:metal ion binding"/>
    <property type="evidence" value="ECO:0007669"/>
    <property type="project" value="InterPro"/>
</dbReference>
<evidence type="ECO:0000313" key="3">
    <source>
        <dbReference type="Proteomes" id="UP000184452"/>
    </source>
</evidence>
<name>A0A1M6N6T3_9ACTN</name>